<gene>
    <name evidence="4" type="ORF">HDK90DRAFT_273655</name>
</gene>
<protein>
    <submittedName>
        <fullName evidence="4">Uncharacterized protein</fullName>
    </submittedName>
</protein>
<evidence type="ECO:0000313" key="4">
    <source>
        <dbReference type="EMBL" id="KAK8233683.1"/>
    </source>
</evidence>
<name>A0ABR1YMF2_9PEZI</name>
<feature type="transmembrane region" description="Helical" evidence="2">
    <location>
        <begin position="127"/>
        <end position="154"/>
    </location>
</feature>
<evidence type="ECO:0000256" key="3">
    <source>
        <dbReference type="SAM" id="SignalP"/>
    </source>
</evidence>
<keyword evidence="5" id="KW-1185">Reference proteome</keyword>
<feature type="compositionally biased region" description="Basic and acidic residues" evidence="1">
    <location>
        <begin position="628"/>
        <end position="641"/>
    </location>
</feature>
<dbReference type="EMBL" id="JBBWRZ010000006">
    <property type="protein sequence ID" value="KAK8233683.1"/>
    <property type="molecule type" value="Genomic_DNA"/>
</dbReference>
<evidence type="ECO:0000313" key="5">
    <source>
        <dbReference type="Proteomes" id="UP001492380"/>
    </source>
</evidence>
<feature type="transmembrane region" description="Helical" evidence="2">
    <location>
        <begin position="279"/>
        <end position="301"/>
    </location>
</feature>
<keyword evidence="2" id="KW-0472">Membrane</keyword>
<feature type="region of interest" description="Disordered" evidence="1">
    <location>
        <begin position="616"/>
        <end position="641"/>
    </location>
</feature>
<comment type="caution">
    <text evidence="4">The sequence shown here is derived from an EMBL/GenBank/DDBJ whole genome shotgun (WGS) entry which is preliminary data.</text>
</comment>
<reference evidence="4 5" key="1">
    <citation type="submission" date="2024-04" db="EMBL/GenBank/DDBJ databases">
        <title>Phyllosticta paracitricarpa is synonymous to the EU quarantine fungus P. citricarpa based on phylogenomic analyses.</title>
        <authorList>
            <consortium name="Lawrence Berkeley National Laboratory"/>
            <person name="Van Ingen-Buijs V.A."/>
            <person name="Van Westerhoven A.C."/>
            <person name="Haridas S."/>
            <person name="Skiadas P."/>
            <person name="Martin F."/>
            <person name="Groenewald J.Z."/>
            <person name="Crous P.W."/>
            <person name="Seidl M.F."/>
        </authorList>
    </citation>
    <scope>NUCLEOTIDE SEQUENCE [LARGE SCALE GENOMIC DNA]</scope>
    <source>
        <strain evidence="4 5">CBS 123374</strain>
    </source>
</reference>
<keyword evidence="2" id="KW-0812">Transmembrane</keyword>
<feature type="transmembrane region" description="Helical" evidence="2">
    <location>
        <begin position="529"/>
        <end position="547"/>
    </location>
</feature>
<keyword evidence="3" id="KW-0732">Signal</keyword>
<feature type="chain" id="PRO_5045915722" evidence="3">
    <location>
        <begin position="19"/>
        <end position="641"/>
    </location>
</feature>
<keyword evidence="2" id="KW-1133">Transmembrane helix</keyword>
<dbReference type="Proteomes" id="UP001492380">
    <property type="component" value="Unassembled WGS sequence"/>
</dbReference>
<organism evidence="4 5">
    <name type="scientific">Phyllosticta capitalensis</name>
    <dbReference type="NCBI Taxonomy" id="121624"/>
    <lineage>
        <taxon>Eukaryota</taxon>
        <taxon>Fungi</taxon>
        <taxon>Dikarya</taxon>
        <taxon>Ascomycota</taxon>
        <taxon>Pezizomycotina</taxon>
        <taxon>Dothideomycetes</taxon>
        <taxon>Dothideomycetes incertae sedis</taxon>
        <taxon>Botryosphaeriales</taxon>
        <taxon>Phyllostictaceae</taxon>
        <taxon>Phyllosticta</taxon>
    </lineage>
</organism>
<evidence type="ECO:0000256" key="1">
    <source>
        <dbReference type="SAM" id="MobiDB-lite"/>
    </source>
</evidence>
<feature type="transmembrane region" description="Helical" evidence="2">
    <location>
        <begin position="461"/>
        <end position="481"/>
    </location>
</feature>
<evidence type="ECO:0000256" key="2">
    <source>
        <dbReference type="SAM" id="Phobius"/>
    </source>
</evidence>
<accession>A0ABR1YMF2</accession>
<feature type="transmembrane region" description="Helical" evidence="2">
    <location>
        <begin position="244"/>
        <end position="264"/>
    </location>
</feature>
<sequence length="641" mass="70452">MARLAWWCLLALVPLSSAYSDATCCEAAKKQSAFLHIFNSNVSDATCGQKYLDGLAPAGNLYINYTFCRDNCPGIGLSKADQPDEWAAPLVQFLLPSIIFSGQIPRTIQFEYLPPFDINPSKPHTRLLSYVVSFGWSLVVMACVFVDTLGWILVLTASASEMLVGALHEGLLDHRMVKFLRTEKSMKLLNLDARLDLLVTVVSGNLKKVGGINPKGEILQALRTYPLSEMKTKIRGLMNVQTPYGTAVGAPVVYFLGSFIYNILDIRNQPSDDNAAESIAFGVMWMLCVHIAIASGCLLAANSPAAASILTGLDENEFILRRAPTVASFIKGRSHFLGSPAAEAFGLTKMYENRYQPVALRSRGKNKEKWTKQTAPWLGHIEGFEKHMTITNWGFLFKIAVPTFILISLPPIAGGVVAYNTPPVGLGCRSLSFFCYAMCLVAQLILVSLKRITPNRGPLYWVLRIARWIVFALSAFVALGSTTMQIVGTYRNCLCYVHATEWLRLDTAYVDVASDTAAQRHSSKNWVEIGAVATAFMTVCCYIAWWYQRDIRDGFIAALDQLDSAEGASEERGRRRASSGASITSTSHLLQVPLHSSGSSTMSGSDLELGEVEVRKSEGFLQVPPVTHSRDSSRGRIEAQK</sequence>
<feature type="transmembrane region" description="Helical" evidence="2">
    <location>
        <begin position="431"/>
        <end position="449"/>
    </location>
</feature>
<feature type="transmembrane region" description="Helical" evidence="2">
    <location>
        <begin position="395"/>
        <end position="419"/>
    </location>
</feature>
<proteinExistence type="predicted"/>
<feature type="signal peptide" evidence="3">
    <location>
        <begin position="1"/>
        <end position="18"/>
    </location>
</feature>